<keyword evidence="5 8" id="KW-0689">Ribosomal protein</keyword>
<dbReference type="GO" id="GO:0019843">
    <property type="term" value="F:rRNA binding"/>
    <property type="evidence" value="ECO:0007669"/>
    <property type="project" value="UniProtKB-UniRule"/>
</dbReference>
<keyword evidence="3 8" id="KW-0699">rRNA-binding</keyword>
<comment type="similarity">
    <text evidence="1 8 9">Belongs to the universal ribosomal protein uL3 family.</text>
</comment>
<feature type="modified residue" description="N5-methylglutamine" evidence="8">
    <location>
        <position position="152"/>
    </location>
</feature>
<dbReference type="HAMAP" id="MF_01325_B">
    <property type="entry name" value="Ribosomal_uL3_B"/>
    <property type="match status" value="1"/>
</dbReference>
<gene>
    <name evidence="8" type="primary">rplC</name>
</gene>
<dbReference type="PROSITE" id="PS00474">
    <property type="entry name" value="RIBOSOMAL_L3"/>
    <property type="match status" value="1"/>
</dbReference>
<accession>E7C304</accession>
<comment type="function">
    <text evidence="8 10">One of the primary rRNA binding proteins, it binds directly near the 3'-end of the 23S rRNA, where it nucleates assembly of the 50S subunit.</text>
</comment>
<dbReference type="InterPro" id="IPR000597">
    <property type="entry name" value="Ribosomal_uL3"/>
</dbReference>
<comment type="PTM">
    <text evidence="8">Methylated by PrmB.</text>
</comment>
<evidence type="ECO:0000313" key="12">
    <source>
        <dbReference type="EMBL" id="ADI21828.1"/>
    </source>
</evidence>
<dbReference type="EMBL" id="GU567967">
    <property type="protein sequence ID" value="ADI21828.1"/>
    <property type="molecule type" value="Genomic_DNA"/>
</dbReference>
<dbReference type="InterPro" id="IPR019927">
    <property type="entry name" value="Ribosomal_uL3_bac/org-type"/>
</dbReference>
<dbReference type="AlphaFoldDB" id="E7C304"/>
<comment type="subunit">
    <text evidence="8 10">Part of the 50S ribosomal subunit. Forms a cluster with proteins L14 and L19.</text>
</comment>
<proteinExistence type="inferred from homology"/>
<name>E7C304_9GAMM</name>
<dbReference type="GO" id="GO:0006412">
    <property type="term" value="P:translation"/>
    <property type="evidence" value="ECO:0007669"/>
    <property type="project" value="UniProtKB-UniRule"/>
</dbReference>
<feature type="compositionally biased region" description="Acidic residues" evidence="11">
    <location>
        <begin position="225"/>
        <end position="299"/>
    </location>
</feature>
<keyword evidence="2 8" id="KW-0488">Methylation</keyword>
<dbReference type="GO" id="GO:0003735">
    <property type="term" value="F:structural constituent of ribosome"/>
    <property type="evidence" value="ECO:0007669"/>
    <property type="project" value="UniProtKB-UniRule"/>
</dbReference>
<evidence type="ECO:0000256" key="9">
    <source>
        <dbReference type="RuleBase" id="RU003905"/>
    </source>
</evidence>
<keyword evidence="4 8" id="KW-0694">RNA-binding</keyword>
<evidence type="ECO:0000256" key="2">
    <source>
        <dbReference type="ARBA" id="ARBA00022481"/>
    </source>
</evidence>
<evidence type="ECO:0000256" key="10">
    <source>
        <dbReference type="RuleBase" id="RU003906"/>
    </source>
</evidence>
<evidence type="ECO:0000256" key="1">
    <source>
        <dbReference type="ARBA" id="ARBA00006540"/>
    </source>
</evidence>
<dbReference type="Gene3D" id="2.40.30.10">
    <property type="entry name" value="Translation factors"/>
    <property type="match status" value="2"/>
</dbReference>
<dbReference type="GO" id="GO:0022625">
    <property type="term" value="C:cytosolic large ribosomal subunit"/>
    <property type="evidence" value="ECO:0007669"/>
    <property type="project" value="TreeGrafter"/>
</dbReference>
<dbReference type="InterPro" id="IPR009000">
    <property type="entry name" value="Transl_B-barrel_sf"/>
</dbReference>
<dbReference type="PANTHER" id="PTHR11229:SF16">
    <property type="entry name" value="LARGE RIBOSOMAL SUBUNIT PROTEIN UL3C"/>
    <property type="match status" value="1"/>
</dbReference>
<dbReference type="PANTHER" id="PTHR11229">
    <property type="entry name" value="50S RIBOSOMAL PROTEIN L3"/>
    <property type="match status" value="1"/>
</dbReference>
<evidence type="ECO:0000256" key="11">
    <source>
        <dbReference type="SAM" id="MobiDB-lite"/>
    </source>
</evidence>
<dbReference type="SUPFAM" id="SSF50447">
    <property type="entry name" value="Translation proteins"/>
    <property type="match status" value="1"/>
</dbReference>
<evidence type="ECO:0000256" key="4">
    <source>
        <dbReference type="ARBA" id="ARBA00022884"/>
    </source>
</evidence>
<dbReference type="Pfam" id="PF00297">
    <property type="entry name" value="Ribosomal_L3"/>
    <property type="match status" value="1"/>
</dbReference>
<keyword evidence="6 8" id="KW-0687">Ribonucleoprotein</keyword>
<evidence type="ECO:0000256" key="3">
    <source>
        <dbReference type="ARBA" id="ARBA00022730"/>
    </source>
</evidence>
<sequence length="305" mass="33554">MIGIVGKKCGMTRVFTDDGRSVPVTIVQANPNLINRIKTEATDGYDAIQVLTGQTTKNPKKPDSGQIKTNPNEKLSHKLHEFRLNANELEQVDTGKEITVDYFEKGELVDVSGNSIGKGYAGVIKRHNFKTQDATHGNSLAHRAPGSIGQNQTPGRVFKGKKMAGRMGNVKKTMQNLEVIDIDSDRNLIFIKGSIAGHENSFVVITPSIKSEKKEREIFKTPIEETPEVEAQAEEAPETEETPEVETQAEEAPETEETPEVEAQAEEAPETEETPEVEAQAEEAPETEETPEVEADQSTDEEKSQ</sequence>
<organism evidence="12">
    <name type="scientific">uncultured gamma proteobacterium HF0130_25M15</name>
    <dbReference type="NCBI Taxonomy" id="723568"/>
    <lineage>
        <taxon>Bacteria</taxon>
        <taxon>Pseudomonadati</taxon>
        <taxon>Pseudomonadota</taxon>
        <taxon>Gammaproteobacteria</taxon>
        <taxon>environmental samples</taxon>
    </lineage>
</organism>
<protein>
    <recommendedName>
        <fullName evidence="7 8">Large ribosomal subunit protein uL3</fullName>
    </recommendedName>
</protein>
<dbReference type="NCBIfam" id="TIGR03625">
    <property type="entry name" value="L3_bact"/>
    <property type="match status" value="1"/>
</dbReference>
<evidence type="ECO:0000256" key="7">
    <source>
        <dbReference type="ARBA" id="ARBA00035243"/>
    </source>
</evidence>
<dbReference type="InterPro" id="IPR019926">
    <property type="entry name" value="Ribosomal_uL3_CS"/>
</dbReference>
<evidence type="ECO:0000256" key="6">
    <source>
        <dbReference type="ARBA" id="ARBA00023274"/>
    </source>
</evidence>
<feature type="region of interest" description="Disordered" evidence="11">
    <location>
        <begin position="218"/>
        <end position="305"/>
    </location>
</feature>
<reference evidence="12" key="1">
    <citation type="submission" date="2010-01" db="EMBL/GenBank/DDBJ databases">
        <title>Genome fragments of uncultured bacteria from the North Pacific subtropical Gyre.</title>
        <authorList>
            <person name="Pham V.D."/>
            <person name="Delong E.F."/>
        </authorList>
    </citation>
    <scope>NUCLEOTIDE SEQUENCE</scope>
</reference>
<evidence type="ECO:0000256" key="8">
    <source>
        <dbReference type="HAMAP-Rule" id="MF_01325"/>
    </source>
</evidence>
<dbReference type="FunFam" id="2.40.30.10:FF:000004">
    <property type="entry name" value="50S ribosomal protein L3"/>
    <property type="match status" value="1"/>
</dbReference>
<evidence type="ECO:0000256" key="5">
    <source>
        <dbReference type="ARBA" id="ARBA00022980"/>
    </source>
</evidence>